<gene>
    <name evidence="4" type="ORF">GIW81_08540</name>
</gene>
<organism evidence="4 5">
    <name type="scientific">Hyphomicrobium album</name>
    <dbReference type="NCBI Taxonomy" id="2665159"/>
    <lineage>
        <taxon>Bacteria</taxon>
        <taxon>Pseudomonadati</taxon>
        <taxon>Pseudomonadota</taxon>
        <taxon>Alphaproteobacteria</taxon>
        <taxon>Hyphomicrobiales</taxon>
        <taxon>Hyphomicrobiaceae</taxon>
        <taxon>Hyphomicrobium</taxon>
    </lineage>
</organism>
<dbReference type="InterPro" id="IPR021026">
    <property type="entry name" value="Filamn_hemagglutn_DUF3739"/>
</dbReference>
<evidence type="ECO:0000313" key="5">
    <source>
        <dbReference type="Proteomes" id="UP000440694"/>
    </source>
</evidence>
<keyword evidence="2" id="KW-0732">Signal</keyword>
<evidence type="ECO:0000313" key="4">
    <source>
        <dbReference type="EMBL" id="MTD94380.1"/>
    </source>
</evidence>
<feature type="signal peptide" evidence="2">
    <location>
        <begin position="1"/>
        <end position="29"/>
    </location>
</feature>
<feature type="compositionally biased region" description="Basic and acidic residues" evidence="1">
    <location>
        <begin position="4127"/>
        <end position="4145"/>
    </location>
</feature>
<dbReference type="SUPFAM" id="SSF51126">
    <property type="entry name" value="Pectin lyase-like"/>
    <property type="match status" value="1"/>
</dbReference>
<sequence>MRKNLSFSRSLGCSRYVLLANLSVATALAACPPVYAVDLLGGGNGSRPPANAAGQEAAAQAAAAAKRSIDMLGRASQAIQNMRAGQDAARALAKQGVSPVPNGLHPDGLMPEGGLNGSITTNTGPTTTTTYDTPTHWTGIEQRGTDGEHPGLSQTTGQDGSQVTIKQNQQRAILTWDSFNVGRETGLYFDQTAGGGSANSWIALNVLTDASTAPSSILGSMRAEGQVYVINKNGIIFGGSSQINVHTLIASSLNLNDTYATDPTKSKFLTGKGILSIDGTPSFHSVDVNQNTYSAGAVSVVAGAEITASNGTVVLLASSVRNDGIISTPQGQALLLGGSDVMLAAGDTYTRGFVVQQNISSQNPNVDNGYYSSVTPGSVVNNGWISAAEGNITIIGGAVAQNGVLTATTSTTKNGSILVRAENGRLVLGGPNDNPLFAAFGVAPQPSLVQIVPDANDQSLITDTQAIANSSITLSGTDVDIKGIVQLRGYDVRNANSRPGGITITATGTNLTTVGQVFLEAGSLLDAAGTTGAVASASRNSVKVELRSNELRDSPVVKDGLLYQRTIYVDASASGTNADGTTWQGTPLADASGWVGLTERSLEERMMNGAPISISSANGAANLVQAQGSIIDVSGGYLTYTPGFVRVSQVITADGRIISVSSADATPDRRYIGIVDDGWTRHHARWGVTQTYHMPLGSAPTGYTDPGYIQGGAGGSLTLQVASAVLGGEIRSSIVHGEKQRTPASAPRGGALVVQGAAFLSPPPLYLDIDASSYSTDRMVVSEAATRIAADWAAGFDLDTDLNTLFSAHSASVNSVYLPASWLNSGFASVTLAANDEVVLAAGNPVALQAGGSFSATANTVDIQSSITVPGGTIKLTGGFTLRSTVENNLNGTRSPRSSLVTIGPGVTVSVAGLWTNDRSELWSTSIAVDGGTISLSSNGDINLGEGSILDVSGGAYVSASGKVTTGKGGALTLATDLLPGTRGSNPPIMVPRGYVNFEGGLKPGQLLGYGTGTSKGGTLSLTTSSVATIKAASQMGGALMEQATPTTDAFGNPYTPLAVSTDFFSSGGFSATSLTAAGINLPSDVDLTPTVASLLISDPTAASATSIRGLATPIILPAGLRQAASIALRSTGDLWNRGIPGTSSYQSAIDASTYALNIAGRIETDAKGSIKLTGDQIAIVSGIVSAPGGAIALGGGTYKSIQPDASGAPVPLRGEGVWLTGTGKLLAAGTQIAVPQSDGTIFSDVLAGGQVTVSGGDIVLAAGSVIDVSGTAGQSTLRAAGSFEPGRPPFTDAATQAETFPVSSAGGAISISAVLGAALEGTLLGNAGGAGSAGGSLSITLAAHGGKVDEAGVATPTGYWPAIEATNIVLQPTVGDSHILPGAANTASLVNAVIPVSTEMVAQGGFHSLSLTAASPSPDRVIGTAEGYVTFSPEADVSLALADQLIINATTIIVPDGRTERLSANYFRWQNNEGLALPGAGTGSLTIAANNADLVGDLAVQGAAVTLFDIARDLRLTGRPSLSSGGQVDPTRLSGALFSAQELRIKAGQIYPTTGSTYALNSATVISLAANGAPPQVPLSAGGVLNVFAPVIDHSGTLRAPTGTINLGAPDQTDTGTLRSNLPGTPSTLGVAGLWEFQTTGRRFVPGQSVTVRNQSGSVTLTGVVGSLAETGLVVSVSTVAGPYSPVQGEVWTITGQGTDTIALGAGSLTSVSAEGLITPYGYTNNGTAWYYNATGDPNLPHAITAPPTKLITLNAKDTSVAENAVLDGAGGGDLYAGEFISGVGGSRNIFADPNSYAVLPGYSGIAPYDPALGGAGPSAGKQVYLNGVPGLPAGFYTLLPGQYAQLPGAFRVTVQTAPGAATLATTQAPIGTVVLSDGSAVTSGYFAAPGTSARDEHWSVFKVMSGAVARQYTEIADSYANTFFPARAAEKDASVPRLPRDGAQISIAATRSLDFSGTGRFMPGAGGLGGLADISANQMLVVDAATRSALDAMSASARLTALQTYKPQGDPDDWNPIVLSAGDLNNLGVESLLLGGARSFASDGLHFSAKASQVVVANNASDPLSLPDIQLIATPRVAIDAVTSINNPESILKLAKPVAGTGQVVIAPNAVIVASGSVAPGGTTTYILSSATPVAPKLNSFTYLGNEVEAYYRAVAANEIGYVRLSGAGLVTTVGGSPDYAGLPTGTVSVSPRDDQGVLRAGDFALTGYAIAGSVDIGAGAQLISDNSLTVFASQSSKLGAGVTVSAKAAELKASLISLGTGNPSLHGLALDQAALNALARVSELRLTSTSTIDLYGSLSLGVRDAAGQTVLKSLTFDAAGLLNKGASGTALFTAEQVTLQNSFGGIAPVTGSIAGSSLQIVADDVGGSGLNNAQISLGAGNFVLAGFSAVNLKSRGQIVATSDGSLSVQAPLTLDAPRITGGTVKTVAGVPKFNAASYTITTASDPNSPSSYYAVSLINSGGTAPSLPSALLASSLTIQGGSTLVDTTVALPGGVFSLTANGGDITVGSHGAIDVGGRAVQFADVLATIGGGTVKLSSTSGAIAIQSGARLDVSDLATAGAVNKTAAGTIILTAPVGGVSIATGTLHGEGLDTDSSGSFALDTRSLADYDALAAVLVAGGFSKSWDIRARIGNITMAGLSRARSLTVSTDTGNIDVSGMIDASGATGGKINLWAAHDLTLEASARLNAHGAVADANGKGGQILLAASQAGNQQGTLNLSVGATIDVGADAQNTGVSGPILGGQVAFATTRDTAGTGVALSTNGGSFADFLNGVHGESAWDGIVVVGNKTYSYDTPSLVVTPTSFGTYLTDANTFMGVTGGDGGDGAAVWSALGGIGDDGVATIVNANAVLSDGLSSNATSRVLVNVRAGIVIKNSGEITIEGDAINPNGIDLSGSDFATSVLNVASRGETQSLSGHFGQYDQPIVLAIRAAGNLNFGTYTGGSTAILGTLSDGFSQYTGGLASFTKRPGSGASGLAAIFDPAAPGAYNGLSGGLGANSARYFLAAGADIAAANALAVDRNAEAGTLTVAGIAGEADETANFGNATYAVTANPLYLYGGHDANGGQNNSTLANYTDIASFIRTGTGEIGIATAKDLILQSPRSLIYTAGTGYNVNGTSTQPLAGFTQYSGILRVASTAPARTDTLPPSTFPTHGGDVTVTVGRDLTGDMNGNFTATGNLGEHQKLPYSMTALGSQLKLQNWLNGDGDMGGFSALYATDAWMNSATSGQTYYSLFTPTASNRVTPGFYQLGWYTWFPFLENTIGSFGGGNIAVTAGGNISRVQFVAPTNARDAGPKLVASAYNPLTQAGLYVQGGGNIAVKAGGNIAGVYTYAQNGATLLEAGDSVRDLCLSGCGALEAKTIPLVIETSTGEVTVRAGRDISISDQLVQPRLSKPNETEPVVLSGLSLIQNASYLINLPPTGIAGQARTWTGVQTVLTGLLTSVPTGSVTLQAVRDVALDVGTPSSGAWNTNQGVLPAQLHLIALQGDITNNKRFITYPDRAGTVDLLARGSINLNAGFVLSDADPAVMPTLANIAAVLAPYTTTVNGTNAATSTLAPAYSRLNGGGTGGVSSNRGGANFLPGQDGGYTVLGGDTFRQLLRSNPNTPDPAVVINRHAGLHADDDNPARIIALGGDLTLPYESGDDPLLYVSLAKAARIYAGRDAVNLRLLGQNNNAADVTSIVVGRDLIYPADDSGNSFVKPVAIQIGGPGDLLIESGRNVDLGTTTGIQSFGNLLNPRLQDQGASITIETGLGRPLVSPDYASFLAQFADPASTNSFSEPLQLFDADGKVIGSGAEAYAYLLSLPEEAREILLNRIFFELIRDSGREHTGAEGGGNYVVGGTITIDTLGALNAAYANYERAYAVIDTFLKGTAGSGSFFGGLSTVRTRDGGNITILAPHGQIQVGLVAPPANFPGYSKPNDPLYALGFGVVTERGGNVDLYANDDISVNQSRVFTLGGGDLTVVSKTGNIDAGRGAKTVLAIQPPTVSIDPYGNVTITPYGPASGSGLAVLRSLPEVPRSKTDLIAFEGIVDAGDAGIRVSGSLNIAAIEVRNAANIAVGGMTTGVPTIQPPNISGLTEASSTSGAAVKEAVAPAQTTPTDQPSIIIVEVIGYGGGDAGQPDGDQPAKDKERPGRKGATDDQHGQNPDSAYQVLGAGEMTADEARQLIAERRKVAGRGGQQ</sequence>
<feature type="chain" id="PRO_5026176710" evidence="2">
    <location>
        <begin position="30"/>
        <end position="4183"/>
    </location>
</feature>
<reference evidence="4 5" key="1">
    <citation type="submission" date="2019-11" db="EMBL/GenBank/DDBJ databases">
        <title>Identification of a novel strain.</title>
        <authorList>
            <person name="Xu Q."/>
            <person name="Wang G."/>
        </authorList>
    </citation>
    <scope>NUCLEOTIDE SEQUENCE [LARGE SCALE GENOMIC DNA]</scope>
    <source>
        <strain evidence="5">xq</strain>
    </source>
</reference>
<accession>A0A6I3KKB5</accession>
<dbReference type="RefSeq" id="WP_154738813.1">
    <property type="nucleotide sequence ID" value="NZ_WMBQ01000001.1"/>
</dbReference>
<proteinExistence type="predicted"/>
<dbReference type="Pfam" id="PF05860">
    <property type="entry name" value="TPS"/>
    <property type="match status" value="1"/>
</dbReference>
<dbReference type="InterPro" id="IPR011050">
    <property type="entry name" value="Pectin_lyase_fold/virulence"/>
</dbReference>
<feature type="domain" description="Filamentous haemagglutinin FhaB/tRNA nuclease CdiA-like TPS" evidence="3">
    <location>
        <begin position="149"/>
        <end position="259"/>
    </location>
</feature>
<evidence type="ECO:0000256" key="2">
    <source>
        <dbReference type="SAM" id="SignalP"/>
    </source>
</evidence>
<comment type="caution">
    <text evidence="4">The sequence shown here is derived from an EMBL/GenBank/DDBJ whole genome shotgun (WGS) entry which is preliminary data.</text>
</comment>
<dbReference type="PROSITE" id="PS51257">
    <property type="entry name" value="PROKAR_LIPOPROTEIN"/>
    <property type="match status" value="1"/>
</dbReference>
<keyword evidence="5" id="KW-1185">Reference proteome</keyword>
<dbReference type="PANTHER" id="PTHR12338:SF5">
    <property type="entry name" value="ANTIGEN 43-RELATED"/>
    <property type="match status" value="1"/>
</dbReference>
<dbReference type="InterPro" id="IPR008638">
    <property type="entry name" value="FhaB/CdiA-like_TPS"/>
</dbReference>
<evidence type="ECO:0000256" key="1">
    <source>
        <dbReference type="SAM" id="MobiDB-lite"/>
    </source>
</evidence>
<dbReference type="PANTHER" id="PTHR12338">
    <property type="entry name" value="AUTOTRANSPORTER"/>
    <property type="match status" value="1"/>
</dbReference>
<feature type="compositionally biased region" description="Polar residues" evidence="1">
    <location>
        <begin position="152"/>
        <end position="161"/>
    </location>
</feature>
<dbReference type="InterPro" id="IPR012334">
    <property type="entry name" value="Pectin_lyas_fold"/>
</dbReference>
<feature type="region of interest" description="Disordered" evidence="1">
    <location>
        <begin position="4115"/>
        <end position="4160"/>
    </location>
</feature>
<protein>
    <submittedName>
        <fullName evidence="4">Filamentous hemagglutinin N-terminal domain-containing protein</fullName>
    </submittedName>
</protein>
<name>A0A6I3KKB5_9HYPH</name>
<dbReference type="EMBL" id="WMBQ01000001">
    <property type="protein sequence ID" value="MTD94380.1"/>
    <property type="molecule type" value="Genomic_DNA"/>
</dbReference>
<evidence type="ECO:0000259" key="3">
    <source>
        <dbReference type="SMART" id="SM00912"/>
    </source>
</evidence>
<dbReference type="Proteomes" id="UP000440694">
    <property type="component" value="Unassembled WGS sequence"/>
</dbReference>
<dbReference type="Pfam" id="PF12545">
    <property type="entry name" value="DUF3739"/>
    <property type="match status" value="1"/>
</dbReference>
<feature type="compositionally biased region" description="Low complexity" evidence="1">
    <location>
        <begin position="120"/>
        <end position="138"/>
    </location>
</feature>
<dbReference type="Gene3D" id="2.160.20.10">
    <property type="entry name" value="Single-stranded right-handed beta-helix, Pectin lyase-like"/>
    <property type="match status" value="1"/>
</dbReference>
<feature type="region of interest" description="Disordered" evidence="1">
    <location>
        <begin position="112"/>
        <end position="161"/>
    </location>
</feature>
<dbReference type="InterPro" id="IPR050909">
    <property type="entry name" value="Bact_Autotransporter_VF"/>
</dbReference>
<dbReference type="SMART" id="SM00912">
    <property type="entry name" value="Haemagg_act"/>
    <property type="match status" value="1"/>
</dbReference>
<dbReference type="NCBIfam" id="TIGR01901">
    <property type="entry name" value="adhes_NPXG"/>
    <property type="match status" value="1"/>
</dbReference>